<evidence type="ECO:0000313" key="2">
    <source>
        <dbReference type="EMBL" id="KFN44527.1"/>
    </source>
</evidence>
<keyword evidence="1" id="KW-1133">Transmembrane helix</keyword>
<dbReference type="Proteomes" id="UP000029385">
    <property type="component" value="Unassembled WGS sequence"/>
</dbReference>
<dbReference type="STRING" id="1121015.GCA_000420545_01054"/>
<feature type="transmembrane region" description="Helical" evidence="1">
    <location>
        <begin position="12"/>
        <end position="32"/>
    </location>
</feature>
<gene>
    <name evidence="2" type="ORF">N789_00540</name>
</gene>
<dbReference type="PANTHER" id="PTHR34980:SF3">
    <property type="entry name" value="BLR8105 PROTEIN"/>
    <property type="match status" value="1"/>
</dbReference>
<organism evidence="2 3">
    <name type="scientific">Arenimonas oryziterrae DSM 21050 = YC6267</name>
    <dbReference type="NCBI Taxonomy" id="1121015"/>
    <lineage>
        <taxon>Bacteria</taxon>
        <taxon>Pseudomonadati</taxon>
        <taxon>Pseudomonadota</taxon>
        <taxon>Gammaproteobacteria</taxon>
        <taxon>Lysobacterales</taxon>
        <taxon>Lysobacteraceae</taxon>
        <taxon>Arenimonas</taxon>
    </lineage>
</organism>
<dbReference type="InterPro" id="IPR008523">
    <property type="entry name" value="DUF805"/>
</dbReference>
<comment type="caution">
    <text evidence="2">The sequence shown here is derived from an EMBL/GenBank/DDBJ whole genome shotgun (WGS) entry which is preliminary data.</text>
</comment>
<keyword evidence="1" id="KW-0472">Membrane</keyword>
<dbReference type="AlphaFoldDB" id="A0A091AZ19"/>
<accession>A0A091AZ19</accession>
<keyword evidence="3" id="KW-1185">Reference proteome</keyword>
<evidence type="ECO:0000256" key="1">
    <source>
        <dbReference type="SAM" id="Phobius"/>
    </source>
</evidence>
<dbReference type="PANTHER" id="PTHR34980">
    <property type="entry name" value="INNER MEMBRANE PROTEIN-RELATED-RELATED"/>
    <property type="match status" value="1"/>
</dbReference>
<reference evidence="2 3" key="1">
    <citation type="submission" date="2013-09" db="EMBL/GenBank/DDBJ databases">
        <title>Genome sequencing of Arenimonas oryziterrae.</title>
        <authorList>
            <person name="Chen F."/>
            <person name="Wang G."/>
        </authorList>
    </citation>
    <scope>NUCLEOTIDE SEQUENCE [LARGE SCALE GENOMIC DNA]</scope>
    <source>
        <strain evidence="2 3">YC6267</strain>
    </source>
</reference>
<protein>
    <recommendedName>
        <fullName evidence="4">DUF805 domain-containing protein</fullName>
    </recommendedName>
</protein>
<feature type="transmembrane region" description="Helical" evidence="1">
    <location>
        <begin position="63"/>
        <end position="85"/>
    </location>
</feature>
<evidence type="ECO:0008006" key="4">
    <source>
        <dbReference type="Google" id="ProtNLM"/>
    </source>
</evidence>
<dbReference type="PATRIC" id="fig|1121015.4.peg.108"/>
<dbReference type="eggNOG" id="COG3152">
    <property type="taxonomic scope" value="Bacteria"/>
</dbReference>
<proteinExistence type="predicted"/>
<name>A0A091AZ19_9GAMM</name>
<evidence type="ECO:0000313" key="3">
    <source>
        <dbReference type="Proteomes" id="UP000029385"/>
    </source>
</evidence>
<dbReference type="GO" id="GO:0005886">
    <property type="term" value="C:plasma membrane"/>
    <property type="evidence" value="ECO:0007669"/>
    <property type="project" value="TreeGrafter"/>
</dbReference>
<sequence>MRGRLPRLRFCYLFLALIAAFVLSFVGLENLLGRASTWVLYPPAFWIALSLTTRRYHDLNKRAWWLLVLLIPLLGPIWVGFELFLRRGTTGDNRFGRDRLSAVHDYHVVK</sequence>
<dbReference type="EMBL" id="AVCI01000001">
    <property type="protein sequence ID" value="KFN44527.1"/>
    <property type="molecule type" value="Genomic_DNA"/>
</dbReference>
<dbReference type="Pfam" id="PF05656">
    <property type="entry name" value="DUF805"/>
    <property type="match status" value="1"/>
</dbReference>
<keyword evidence="1" id="KW-0812">Transmembrane</keyword>